<evidence type="ECO:0000256" key="1">
    <source>
        <dbReference type="SAM" id="MobiDB-lite"/>
    </source>
</evidence>
<feature type="region of interest" description="Disordered" evidence="1">
    <location>
        <begin position="1734"/>
        <end position="1772"/>
    </location>
</feature>
<feature type="region of interest" description="Disordered" evidence="1">
    <location>
        <begin position="1224"/>
        <end position="1252"/>
    </location>
</feature>
<sequence length="1772" mass="187538">MSKSMAASSGDQIPLLDDLDEPMDVDADDPSQGLAPDQLVPMMLSSTIPWFDKATKKPNFVRHDLNDREQQKTLERHVKTIMDYGLVEDMRGVPFAQLSEGDRPPYRLFAHAHLATAFYIAFQRNPRNSNVLATFKKGLARVVVFKHSTPPDIVTWIRDFGNFDFGQTSSQSFIEILDWAAKVMAGWHAYAHDNGIQAREGDGSTSSQYRIKCWTYVKDHFKELVLRGTIPNQTALELYNFINKVIRPHPGGKLGIYDSIRKWANKNAVFGDGQLKNETLLSSMKVMLGALQDLTNESKFHGVSVSFTKNEVKLLVLEVPTTSIDEMRDAAAGRAGEDDRAVVDLGGGVDGAHAQQLNAEYTNVAWYLTTPAVTNNAMKLLFLDVSAGKVYREAGKKIEKLQSLAGAVAHKQETAAIAVQKQHARPAPADSPPPSKRRRLGNKTPDQAQERLARRLAERRAATASDIADGPAPQGEKDDSQKSVSTATPAGAAKPKRKSLPKSPKAVHIKDIETAQMLTSAKEKSMPITWIECMWTGMSAAVADALGSRAFTSADERNSSATTARVDEAKLMYIRLAFQFAFSGAAGQAGQVVLPSGKKITGWASLRSEAKKMVAEHIAPSSMFRDADDGGDGGDDGAGALNSAERSIAGVFGNKGFVKVLSDFLANNSLDSDVAHLPCYGALLSTAASAFDDRMKALRDPKNKEKLLVIKVTTLMEFIASALNAGNPESEALQDKWLLSCKLVANVWANPQKYIDFAVPEAVNELFQDVSSLEQFLECRGQCVLTLASTLLGRGLARGAVWTIATDKGVVQLAKPIVNALMRMLQDEAGTKSGLVFMDIECSSVGLAAWTKSWSYAFETMAARIIDGSFKNQQAGDPHVVDQIASTAMTLHGISKAATDAQQQFDEDIAAAGAVGADSTTDADAAAILAIAPPPASAPKTVTLGTLSELISFQSSAIYADDDALVGEALRQLFTDADYDVPVFLVPESEVTAAYVNQICKAVESELTNLAYLPQNDTFDSVRLDVENPIGTGSGSGKKLVPSLLTTKKLTNAFKMFFTGTVSTKRGAQSFHIATISGVRGGGGGGGDAGDADEAADDAAGAIEAGSAPTEQGSELAAPAAPGALPATGAAEAAEGAEGLALASAVPGAPMPAAAAAPASSGNSGGAADAADAASADGAGAAHADAAGAAGGGAAAPARDAAAAKAAKAAKGMGGMGAKVELGNAGGGQSTAPGAARAVEAPPSHEWPEEPDEGKIQIPIYLNYNEAIHGFHAECPVPAWLIRHRPSPKPKAKPAVKAKAKAKTKAATAPAAPAAPDDEPEPAVPAARATVKVEMQSITFNLPPYLEIHMDGGASVVDKMIVCSPVIVPTEAGRDATPPFELMRDPGIGEMAPKKAPAAAREPAPTGGASLFSGSTMLAEKGPRAQCDPAAGPPSRRDRLERLEAGLEGGSRRLDQEVRDKLGEALAARPQKPKPKPSAGKPAAAGGGLVEPEQEASLERFVKDALHKALDMAAERATADRRLSALPPWVCQARARFLVAVSAPLVVLVLLRSAVDFVGWPSGASFMDMESPALPDGPIYTCWDTVCTSAGEEGFCEGAVYYARMYQGEGTGGPFVMLKDVKQGAFGPFADLDAHGKFRCQEPVGFPPVDHDMHCICDGNMSQGSARPCLFKVILRDVAINAVIAAFASWPVVRWFSNFALASMEHKLWILLERNLRGSFDIQLFQKAIDSEFSFEMNPPKKPPPPPRPKVEKDDGAYEVEGKDDGHFDETK</sequence>
<feature type="compositionally biased region" description="Low complexity" evidence="1">
    <location>
        <begin position="1394"/>
        <end position="1405"/>
    </location>
</feature>
<name>A0ABN9W0H4_9DINO</name>
<organism evidence="2 3">
    <name type="scientific">Prorocentrum cordatum</name>
    <dbReference type="NCBI Taxonomy" id="2364126"/>
    <lineage>
        <taxon>Eukaryota</taxon>
        <taxon>Sar</taxon>
        <taxon>Alveolata</taxon>
        <taxon>Dinophyceae</taxon>
        <taxon>Prorocentrales</taxon>
        <taxon>Prorocentraceae</taxon>
        <taxon>Prorocentrum</taxon>
    </lineage>
</organism>
<feature type="compositionally biased region" description="Low complexity" evidence="1">
    <location>
        <begin position="1305"/>
        <end position="1315"/>
    </location>
</feature>
<protein>
    <submittedName>
        <fullName evidence="2">Uncharacterized protein</fullName>
    </submittedName>
</protein>
<feature type="region of interest" description="Disordered" evidence="1">
    <location>
        <begin position="1392"/>
        <end position="1414"/>
    </location>
</feature>
<dbReference type="Proteomes" id="UP001189429">
    <property type="component" value="Unassembled WGS sequence"/>
</dbReference>
<evidence type="ECO:0000313" key="2">
    <source>
        <dbReference type="EMBL" id="CAK0879469.1"/>
    </source>
</evidence>
<feature type="region of interest" description="Disordered" evidence="1">
    <location>
        <begin position="1151"/>
        <end position="1171"/>
    </location>
</feature>
<gene>
    <name evidence="2" type="ORF">PCOR1329_LOCUS62892</name>
</gene>
<proteinExistence type="predicted"/>
<feature type="compositionally biased region" description="Basic residues" evidence="1">
    <location>
        <begin position="1286"/>
        <end position="1304"/>
    </location>
</feature>
<dbReference type="EMBL" id="CAUYUJ010017960">
    <property type="protein sequence ID" value="CAK0879469.1"/>
    <property type="molecule type" value="Genomic_DNA"/>
</dbReference>
<feature type="region of interest" description="Disordered" evidence="1">
    <location>
        <begin position="417"/>
        <end position="508"/>
    </location>
</feature>
<keyword evidence="3" id="KW-1185">Reference proteome</keyword>
<accession>A0ABN9W0H4</accession>
<feature type="region of interest" description="Disordered" evidence="1">
    <location>
        <begin position="1286"/>
        <end position="1324"/>
    </location>
</feature>
<reference evidence="2" key="1">
    <citation type="submission" date="2023-10" db="EMBL/GenBank/DDBJ databases">
        <authorList>
            <person name="Chen Y."/>
            <person name="Shah S."/>
            <person name="Dougan E. K."/>
            <person name="Thang M."/>
            <person name="Chan C."/>
        </authorList>
    </citation>
    <scope>NUCLEOTIDE SEQUENCE [LARGE SCALE GENOMIC DNA]</scope>
</reference>
<feature type="region of interest" description="Disordered" evidence="1">
    <location>
        <begin position="1"/>
        <end position="35"/>
    </location>
</feature>
<feature type="compositionally biased region" description="Acidic residues" evidence="1">
    <location>
        <begin position="17"/>
        <end position="29"/>
    </location>
</feature>
<feature type="compositionally biased region" description="Basic and acidic residues" evidence="1">
    <location>
        <begin position="448"/>
        <end position="461"/>
    </location>
</feature>
<comment type="caution">
    <text evidence="2">The sequence shown here is derived from an EMBL/GenBank/DDBJ whole genome shotgun (WGS) entry which is preliminary data.</text>
</comment>
<feature type="compositionally biased region" description="Basic and acidic residues" evidence="1">
    <location>
        <begin position="1749"/>
        <end position="1772"/>
    </location>
</feature>
<evidence type="ECO:0000313" key="3">
    <source>
        <dbReference type="Proteomes" id="UP001189429"/>
    </source>
</evidence>
<feature type="compositionally biased region" description="Polar residues" evidence="1">
    <location>
        <begin position="1"/>
        <end position="11"/>
    </location>
</feature>
<feature type="region of interest" description="Disordered" evidence="1">
    <location>
        <begin position="1466"/>
        <end position="1489"/>
    </location>
</feature>